<dbReference type="Gene3D" id="1.20.1250.20">
    <property type="entry name" value="MFS general substrate transporter like domains"/>
    <property type="match status" value="1"/>
</dbReference>
<evidence type="ECO:0000259" key="8">
    <source>
        <dbReference type="PROSITE" id="PS50850"/>
    </source>
</evidence>
<dbReference type="Proteomes" id="UP001241603">
    <property type="component" value="Unassembled WGS sequence"/>
</dbReference>
<proteinExistence type="predicted"/>
<feature type="domain" description="Major facilitator superfamily (MFS) profile" evidence="8">
    <location>
        <begin position="19"/>
        <end position="474"/>
    </location>
</feature>
<accession>A0ABU0H1F6</accession>
<dbReference type="Pfam" id="PF07690">
    <property type="entry name" value="MFS_1"/>
    <property type="match status" value="1"/>
</dbReference>
<evidence type="ECO:0000256" key="7">
    <source>
        <dbReference type="SAM" id="Phobius"/>
    </source>
</evidence>
<feature type="transmembrane region" description="Helical" evidence="7">
    <location>
        <begin position="117"/>
        <end position="135"/>
    </location>
</feature>
<dbReference type="InterPro" id="IPR020846">
    <property type="entry name" value="MFS_dom"/>
</dbReference>
<feature type="transmembrane region" description="Helical" evidence="7">
    <location>
        <begin position="85"/>
        <end position="111"/>
    </location>
</feature>
<dbReference type="SUPFAM" id="SSF103473">
    <property type="entry name" value="MFS general substrate transporter"/>
    <property type="match status" value="1"/>
</dbReference>
<dbReference type="RefSeq" id="WP_266347081.1">
    <property type="nucleotide sequence ID" value="NZ_JAPKNG010000001.1"/>
</dbReference>
<name>A0ABU0H1F6_9HYPH</name>
<comment type="caution">
    <text evidence="9">The sequence shown here is derived from an EMBL/GenBank/DDBJ whole genome shotgun (WGS) entry which is preliminary data.</text>
</comment>
<feature type="transmembrane region" description="Helical" evidence="7">
    <location>
        <begin position="280"/>
        <end position="300"/>
    </location>
</feature>
<dbReference type="InterPro" id="IPR036259">
    <property type="entry name" value="MFS_trans_sf"/>
</dbReference>
<dbReference type="NCBIfam" id="TIGR00711">
    <property type="entry name" value="efflux_EmrB"/>
    <property type="match status" value="1"/>
</dbReference>
<keyword evidence="3" id="KW-1003">Cell membrane</keyword>
<reference evidence="9 10" key="1">
    <citation type="submission" date="2023-07" db="EMBL/GenBank/DDBJ databases">
        <title>Genomic Encyclopedia of Type Strains, Phase IV (KMG-IV): sequencing the most valuable type-strain genomes for metagenomic binning, comparative biology and taxonomic classification.</title>
        <authorList>
            <person name="Goeker M."/>
        </authorList>
    </citation>
    <scope>NUCLEOTIDE SEQUENCE [LARGE SCALE GENOMIC DNA]</scope>
    <source>
        <strain evidence="9 10">B6-8</strain>
    </source>
</reference>
<organism evidence="9 10">
    <name type="scientific">Kaistia dalseonensis</name>
    <dbReference type="NCBI Taxonomy" id="410840"/>
    <lineage>
        <taxon>Bacteria</taxon>
        <taxon>Pseudomonadati</taxon>
        <taxon>Pseudomonadota</taxon>
        <taxon>Alphaproteobacteria</taxon>
        <taxon>Hyphomicrobiales</taxon>
        <taxon>Kaistiaceae</taxon>
        <taxon>Kaistia</taxon>
    </lineage>
</organism>
<feature type="transmembrane region" description="Helical" evidence="7">
    <location>
        <begin position="320"/>
        <end position="339"/>
    </location>
</feature>
<dbReference type="PANTHER" id="PTHR42718">
    <property type="entry name" value="MAJOR FACILITATOR SUPERFAMILY MULTIDRUG TRANSPORTER MFSC"/>
    <property type="match status" value="1"/>
</dbReference>
<feature type="transmembrane region" description="Helical" evidence="7">
    <location>
        <begin position="241"/>
        <end position="259"/>
    </location>
</feature>
<feature type="transmembrane region" description="Helical" evidence="7">
    <location>
        <begin position="147"/>
        <end position="168"/>
    </location>
</feature>
<dbReference type="PROSITE" id="PS50850">
    <property type="entry name" value="MFS"/>
    <property type="match status" value="1"/>
</dbReference>
<dbReference type="EMBL" id="JAUSVO010000001">
    <property type="protein sequence ID" value="MDQ0436145.1"/>
    <property type="molecule type" value="Genomic_DNA"/>
</dbReference>
<feature type="transmembrane region" description="Helical" evidence="7">
    <location>
        <begin position="21"/>
        <end position="41"/>
    </location>
</feature>
<evidence type="ECO:0000256" key="4">
    <source>
        <dbReference type="ARBA" id="ARBA00022692"/>
    </source>
</evidence>
<protein>
    <submittedName>
        <fullName evidence="9">EmrB/QacA subfamily drug resistance transporter</fullName>
    </submittedName>
</protein>
<dbReference type="CDD" id="cd17321">
    <property type="entry name" value="MFS_MMR_MDR_like"/>
    <property type="match status" value="1"/>
</dbReference>
<feature type="transmembrane region" description="Helical" evidence="7">
    <location>
        <begin position="53"/>
        <end position="73"/>
    </location>
</feature>
<keyword evidence="4 7" id="KW-0812">Transmembrane</keyword>
<feature type="transmembrane region" description="Helical" evidence="7">
    <location>
        <begin position="452"/>
        <end position="474"/>
    </location>
</feature>
<keyword evidence="10" id="KW-1185">Reference proteome</keyword>
<dbReference type="Gene3D" id="1.20.1720.10">
    <property type="entry name" value="Multidrug resistance protein D"/>
    <property type="match status" value="1"/>
</dbReference>
<keyword evidence="2" id="KW-0813">Transport</keyword>
<feature type="transmembrane region" description="Helical" evidence="7">
    <location>
        <begin position="346"/>
        <end position="365"/>
    </location>
</feature>
<dbReference type="InterPro" id="IPR011701">
    <property type="entry name" value="MFS"/>
</dbReference>
<comment type="subcellular location">
    <subcellularLocation>
        <location evidence="1">Cell membrane</location>
        <topology evidence="1">Multi-pass membrane protein</topology>
    </subcellularLocation>
</comment>
<sequence length="485" mass="50620">MADVTEGPVVLTGGARRLATIVVLFAFFMDVLDSTIVNVAIPSIEQSIGADPAAIQWIIAGYLLAFSLFLITGGRLGDIFGYKRMFLVGMAGFTLASTLCGLSSGSFMLILARLFQGAMAAVMVPQIMSTIQILYPHPLERQGVSAFYGALAGVAAVLGPVLGAFLIAGDAFGLGWRSIFMVNLPVGIVAFIMAAIVLPDTKSPHPLNVDVFGILLTIVALFMLVYPLIEGRELGWPAWSIASMLLSLPILIFFAWTQVVKERVGASPLVVPSLFGRRSFLVGVLLAAVFFAVLAGYFLVLSVFMQIGAGFSVLEAGLTGIPFSIAVAITSGISGPMLVPRFGRNVLTTGALGMAVGIGLLWIVVHMVGAGITPALIIPPLIVAGMGMGAVVSPIFAFVLSDVPLRDAGSASGLVSAIQQVAGAIGVALVGLVFFSQIRLGSPVDTAGYVVGFQHAAIAEIGALLVVAALTRFLPRFPRTERIEA</sequence>
<feature type="transmembrane region" description="Helical" evidence="7">
    <location>
        <begin position="174"/>
        <end position="197"/>
    </location>
</feature>
<evidence type="ECO:0000313" key="10">
    <source>
        <dbReference type="Proteomes" id="UP001241603"/>
    </source>
</evidence>
<evidence type="ECO:0000256" key="3">
    <source>
        <dbReference type="ARBA" id="ARBA00022475"/>
    </source>
</evidence>
<evidence type="ECO:0000256" key="5">
    <source>
        <dbReference type="ARBA" id="ARBA00022989"/>
    </source>
</evidence>
<feature type="transmembrane region" description="Helical" evidence="7">
    <location>
        <begin position="209"/>
        <end position="229"/>
    </location>
</feature>
<evidence type="ECO:0000313" key="9">
    <source>
        <dbReference type="EMBL" id="MDQ0436145.1"/>
    </source>
</evidence>
<dbReference type="PANTHER" id="PTHR42718:SF39">
    <property type="entry name" value="ACTINORHODIN TRANSPORTER-RELATED"/>
    <property type="match status" value="1"/>
</dbReference>
<evidence type="ECO:0000256" key="1">
    <source>
        <dbReference type="ARBA" id="ARBA00004651"/>
    </source>
</evidence>
<dbReference type="InterPro" id="IPR004638">
    <property type="entry name" value="EmrB-like"/>
</dbReference>
<keyword evidence="5 7" id="KW-1133">Transmembrane helix</keyword>
<feature type="transmembrane region" description="Helical" evidence="7">
    <location>
        <begin position="421"/>
        <end position="440"/>
    </location>
</feature>
<evidence type="ECO:0000256" key="2">
    <source>
        <dbReference type="ARBA" id="ARBA00022448"/>
    </source>
</evidence>
<keyword evidence="6 7" id="KW-0472">Membrane</keyword>
<gene>
    <name evidence="9" type="ORF">QO014_000515</name>
</gene>
<evidence type="ECO:0000256" key="6">
    <source>
        <dbReference type="ARBA" id="ARBA00023136"/>
    </source>
</evidence>
<feature type="transmembrane region" description="Helical" evidence="7">
    <location>
        <begin position="377"/>
        <end position="400"/>
    </location>
</feature>